<proteinExistence type="inferred from homology"/>
<dbReference type="Gene3D" id="3.30.350.10">
    <property type="entry name" value="Subtilisin inhibitor-like"/>
    <property type="match status" value="1"/>
</dbReference>
<comment type="subunit">
    <text evidence="3">Homodimer.</text>
</comment>
<evidence type="ECO:0000256" key="5">
    <source>
        <dbReference type="ARBA" id="ARBA00022690"/>
    </source>
</evidence>
<reference evidence="11 12" key="1">
    <citation type="submission" date="2019-09" db="EMBL/GenBank/DDBJ databases">
        <title>Draft genome sequence of the thermophilic Saccharopolyspora hirsuta VKM Ac-666T.</title>
        <authorList>
            <person name="Lobastova T.G."/>
            <person name="Fokina V."/>
            <person name="Bragin E.Y."/>
            <person name="Shtratnikova V.Y."/>
            <person name="Starodumova I.P."/>
            <person name="Tarlachkov S.V."/>
            <person name="Donova M.V."/>
        </authorList>
    </citation>
    <scope>NUCLEOTIDE SEQUENCE [LARGE SCALE GENOMIC DNA]</scope>
    <source>
        <strain evidence="11 12">VKM Ac-666</strain>
    </source>
</reference>
<evidence type="ECO:0000256" key="3">
    <source>
        <dbReference type="ARBA" id="ARBA00011738"/>
    </source>
</evidence>
<evidence type="ECO:0000256" key="9">
    <source>
        <dbReference type="SAM" id="SignalP"/>
    </source>
</evidence>
<comment type="caution">
    <text evidence="11">The sequence shown here is derived from an EMBL/GenBank/DDBJ whole genome shotgun (WGS) entry which is preliminary data.</text>
</comment>
<evidence type="ECO:0000256" key="6">
    <source>
        <dbReference type="ARBA" id="ARBA00022900"/>
    </source>
</evidence>
<evidence type="ECO:0000256" key="2">
    <source>
        <dbReference type="ARBA" id="ARBA00010472"/>
    </source>
</evidence>
<dbReference type="InterPro" id="IPR000691">
    <property type="entry name" value="Prot_inh_I16_SSI"/>
</dbReference>
<name>A0A5M7C4J6_SACHI</name>
<accession>A0A5M7C4J6</accession>
<evidence type="ECO:0000313" key="12">
    <source>
        <dbReference type="Proteomes" id="UP000323946"/>
    </source>
</evidence>
<dbReference type="InterPro" id="IPR036819">
    <property type="entry name" value="Subtilisin_inhibitor-like_sf"/>
</dbReference>
<dbReference type="AlphaFoldDB" id="A0A5M7C4J6"/>
<dbReference type="PRINTS" id="PR00294">
    <property type="entry name" value="SSBTLNINHBTR"/>
</dbReference>
<keyword evidence="7" id="KW-1015">Disulfide bond</keyword>
<organism evidence="11 12">
    <name type="scientific">Saccharopolyspora hirsuta</name>
    <dbReference type="NCBI Taxonomy" id="1837"/>
    <lineage>
        <taxon>Bacteria</taxon>
        <taxon>Bacillati</taxon>
        <taxon>Actinomycetota</taxon>
        <taxon>Actinomycetes</taxon>
        <taxon>Pseudonocardiales</taxon>
        <taxon>Pseudonocardiaceae</taxon>
        <taxon>Saccharopolyspora</taxon>
    </lineage>
</organism>
<dbReference type="Proteomes" id="UP000323946">
    <property type="component" value="Unassembled WGS sequence"/>
</dbReference>
<dbReference type="GO" id="GO:0004867">
    <property type="term" value="F:serine-type endopeptidase inhibitor activity"/>
    <property type="evidence" value="ECO:0007669"/>
    <property type="project" value="UniProtKB-KW"/>
</dbReference>
<dbReference type="Pfam" id="PF00720">
    <property type="entry name" value="SSI"/>
    <property type="match status" value="1"/>
</dbReference>
<evidence type="ECO:0000256" key="4">
    <source>
        <dbReference type="ARBA" id="ARBA00022525"/>
    </source>
</evidence>
<evidence type="ECO:0000256" key="8">
    <source>
        <dbReference type="RuleBase" id="RU003471"/>
    </source>
</evidence>
<feature type="signal peptide" evidence="9">
    <location>
        <begin position="1"/>
        <end position="35"/>
    </location>
</feature>
<keyword evidence="5 8" id="KW-0646">Protease inhibitor</keyword>
<protein>
    <recommendedName>
        <fullName evidence="10">Subtilisin inhibitor domain-containing protein</fullName>
    </recommendedName>
</protein>
<comment type="subcellular location">
    <subcellularLocation>
        <location evidence="1">Secreted</location>
    </subcellularLocation>
</comment>
<feature type="chain" id="PRO_5038874987" description="Subtilisin inhibitor domain-containing protein" evidence="9">
    <location>
        <begin position="36"/>
        <end position="144"/>
    </location>
</feature>
<evidence type="ECO:0000313" key="11">
    <source>
        <dbReference type="EMBL" id="KAA5836370.1"/>
    </source>
</evidence>
<gene>
    <name evidence="11" type="ORF">F1721_08730</name>
</gene>
<dbReference type="InterPro" id="IPR023549">
    <property type="entry name" value="Subtilisin_inhibitor"/>
</dbReference>
<keyword evidence="4" id="KW-0964">Secreted</keyword>
<dbReference type="EMBL" id="VWPH01000003">
    <property type="protein sequence ID" value="KAA5836370.1"/>
    <property type="molecule type" value="Genomic_DNA"/>
</dbReference>
<dbReference type="GO" id="GO:0005576">
    <property type="term" value="C:extracellular region"/>
    <property type="evidence" value="ECO:0007669"/>
    <property type="project" value="UniProtKB-SubCell"/>
</dbReference>
<evidence type="ECO:0000256" key="1">
    <source>
        <dbReference type="ARBA" id="ARBA00004613"/>
    </source>
</evidence>
<dbReference type="OrthoDB" id="4567948at2"/>
<dbReference type="SUPFAM" id="SSF55399">
    <property type="entry name" value="Subtilisin inhibitor"/>
    <property type="match status" value="1"/>
</dbReference>
<keyword evidence="9" id="KW-0732">Signal</keyword>
<keyword evidence="6 8" id="KW-0722">Serine protease inhibitor</keyword>
<comment type="similarity">
    <text evidence="2 8">Belongs to the protease inhibitor I16 (SSI) family.</text>
</comment>
<feature type="domain" description="Subtilisin inhibitor" evidence="10">
    <location>
        <begin position="45"/>
        <end position="130"/>
    </location>
</feature>
<evidence type="ECO:0000259" key="10">
    <source>
        <dbReference type="Pfam" id="PF00720"/>
    </source>
</evidence>
<evidence type="ECO:0000256" key="7">
    <source>
        <dbReference type="ARBA" id="ARBA00023157"/>
    </source>
</evidence>
<sequence length="144" mass="15288">MLSASPTSEGTVLLKQIRRVLLAATLIAGAAVASATTAPAQGELPSVLHLSLNTEGSSVQRTTILECHPAGGAHKFAQKACSDLELVQGDFRRMNVNLARACTLEYLPVTAKLEGKWRGNVVSYTKSYPNACAMKNETGVVFDL</sequence>
<keyword evidence="12" id="KW-1185">Reference proteome</keyword>